<dbReference type="SMART" id="SM00052">
    <property type="entry name" value="EAL"/>
    <property type="match status" value="1"/>
</dbReference>
<keyword evidence="4" id="KW-0973">c-di-GMP</keyword>
<dbReference type="Pfam" id="PF00563">
    <property type="entry name" value="EAL"/>
    <property type="match status" value="1"/>
</dbReference>
<dbReference type="PROSITE" id="PS50883">
    <property type="entry name" value="EAL"/>
    <property type="match status" value="1"/>
</dbReference>
<evidence type="ECO:0000256" key="9">
    <source>
        <dbReference type="ARBA" id="ARBA00034290"/>
    </source>
</evidence>
<evidence type="ECO:0000259" key="11">
    <source>
        <dbReference type="PROSITE" id="PS50883"/>
    </source>
</evidence>
<dbReference type="Proteomes" id="UP000002734">
    <property type="component" value="Chromosome"/>
</dbReference>
<comment type="catalytic activity">
    <reaction evidence="9">
        <text>3',3'-c-di-GMP + H2O = 5'-phosphoguanylyl(3'-&gt;5')guanosine + H(+)</text>
        <dbReference type="Rhea" id="RHEA:24902"/>
        <dbReference type="ChEBI" id="CHEBI:15377"/>
        <dbReference type="ChEBI" id="CHEBI:15378"/>
        <dbReference type="ChEBI" id="CHEBI:58754"/>
        <dbReference type="ChEBI" id="CHEBI:58805"/>
        <dbReference type="EC" id="3.1.4.52"/>
    </reaction>
</comment>
<evidence type="ECO:0000256" key="3">
    <source>
        <dbReference type="ARBA" id="ARBA00022475"/>
    </source>
</evidence>
<evidence type="ECO:0000256" key="2">
    <source>
        <dbReference type="ARBA" id="ARBA00012282"/>
    </source>
</evidence>
<feature type="domain" description="EAL" evidence="11">
    <location>
        <begin position="257"/>
        <end position="510"/>
    </location>
</feature>
<gene>
    <name evidence="12" type="ordered locus">Dd703_1789</name>
</gene>
<evidence type="ECO:0000256" key="7">
    <source>
        <dbReference type="ARBA" id="ARBA00022989"/>
    </source>
</evidence>
<dbReference type="InterPro" id="IPR024744">
    <property type="entry name" value="CSS-motif_dom"/>
</dbReference>
<evidence type="ECO:0000313" key="13">
    <source>
        <dbReference type="Proteomes" id="UP000002734"/>
    </source>
</evidence>
<keyword evidence="5 10" id="KW-0812">Transmembrane</keyword>
<evidence type="ECO:0000256" key="1">
    <source>
        <dbReference type="ARBA" id="ARBA00004651"/>
    </source>
</evidence>
<dbReference type="EMBL" id="CP001654">
    <property type="protein sequence ID" value="ACS85585.1"/>
    <property type="molecule type" value="Genomic_DNA"/>
</dbReference>
<dbReference type="EC" id="3.1.4.52" evidence="2"/>
<dbReference type="SUPFAM" id="SSF141868">
    <property type="entry name" value="EAL domain-like"/>
    <property type="match status" value="1"/>
</dbReference>
<evidence type="ECO:0000256" key="10">
    <source>
        <dbReference type="SAM" id="Phobius"/>
    </source>
</evidence>
<feature type="transmembrane region" description="Helical" evidence="10">
    <location>
        <begin position="231"/>
        <end position="253"/>
    </location>
</feature>
<comment type="subcellular location">
    <subcellularLocation>
        <location evidence="1">Cell membrane</location>
        <topology evidence="1">Multi-pass membrane protein</topology>
    </subcellularLocation>
</comment>
<dbReference type="STRING" id="579405.Dd703_1789"/>
<dbReference type="Gene3D" id="3.20.20.450">
    <property type="entry name" value="EAL domain"/>
    <property type="match status" value="1"/>
</dbReference>
<evidence type="ECO:0000313" key="12">
    <source>
        <dbReference type="EMBL" id="ACS85585.1"/>
    </source>
</evidence>
<dbReference type="InterPro" id="IPR035919">
    <property type="entry name" value="EAL_sf"/>
</dbReference>
<keyword evidence="6" id="KW-0378">Hydrolase</keyword>
<evidence type="ECO:0000256" key="4">
    <source>
        <dbReference type="ARBA" id="ARBA00022636"/>
    </source>
</evidence>
<dbReference type="InterPro" id="IPR050706">
    <property type="entry name" value="Cyclic-di-GMP_PDE-like"/>
</dbReference>
<evidence type="ECO:0000256" key="8">
    <source>
        <dbReference type="ARBA" id="ARBA00023136"/>
    </source>
</evidence>
<proteinExistence type="predicted"/>
<keyword evidence="3" id="KW-1003">Cell membrane</keyword>
<dbReference type="CDD" id="cd01948">
    <property type="entry name" value="EAL"/>
    <property type="match status" value="1"/>
</dbReference>
<dbReference type="KEGG" id="dda:Dd703_1789"/>
<keyword evidence="13" id="KW-1185">Reference proteome</keyword>
<name>C6C4X5_MUSP7</name>
<sequence length="524" mass="59307">MNSIQKRIPKLSGMLLLGFIGAVVLLSIAQLTMSLLSRASTETQANRIIKLSTDMAREIQTVATNVTNNHINNCQPDSINKLRTIIWDTSYINDIGIVQDNAIICSGAWGILPTPINIPNTTIDYKDGLKKITDFNFPLMENHKVNISLKNNVAIIPTQIPMNMLDGVLDQSDIKVTTLDETQVLHHNSFNAPTPILPFQTINYVRCDSEKNLCIRITHYGAGISNLSATVIIFIAALGFIFGLMIALLAYFISGWRNTISNRLKRAIKNKALYVEYQPIVELKSRAIVGAEALVRWRDDIYGQVSPDLFIQLAEKLGITHEITKLVIDKSLDECQSILTHSQDFFISFNLSSGDLCSKTFFTQIQENMKTYRIHAHQIAFEITEHINLDAELLSSQIKKLMSMGHSISLDDFGTGSSNLSSLVDLQFDTVKIDKMFLHHLNNDKLWMDIIYSIIRMVESHHKRIVFEGIEEQYQSDFILKNTQNVYGQGWLFYKAMRNEQLITVIAENSPPRHHDIPFIGDHI</sequence>
<dbReference type="eggNOG" id="COG4943">
    <property type="taxonomic scope" value="Bacteria"/>
</dbReference>
<reference evidence="12" key="1">
    <citation type="submission" date="2009-06" db="EMBL/GenBank/DDBJ databases">
        <title>Complete sequence of Dickeya dadantii Ech703.</title>
        <authorList>
            <consortium name="US DOE Joint Genome Institute"/>
            <person name="Lucas S."/>
            <person name="Copeland A."/>
            <person name="Lapidus A."/>
            <person name="Glavina del Rio T."/>
            <person name="Dalin E."/>
            <person name="Tice H."/>
            <person name="Bruce D."/>
            <person name="Goodwin L."/>
            <person name="Pitluck S."/>
            <person name="Chertkov O."/>
            <person name="Brettin T."/>
            <person name="Detter J.C."/>
            <person name="Han C."/>
            <person name="Larimer F."/>
            <person name="Land M."/>
            <person name="Hauser L."/>
            <person name="Kyrpides N."/>
            <person name="Mikhailova N."/>
            <person name="Balakrishnan V."/>
            <person name="Glasner J."/>
            <person name="Perna N.T."/>
        </authorList>
    </citation>
    <scope>NUCLEOTIDE SEQUENCE [LARGE SCALE GENOMIC DNA]</scope>
    <source>
        <strain evidence="12">Ech703</strain>
    </source>
</reference>
<dbReference type="GO" id="GO:0071111">
    <property type="term" value="F:cyclic-guanylate-specific phosphodiesterase activity"/>
    <property type="evidence" value="ECO:0007669"/>
    <property type="project" value="UniProtKB-EC"/>
</dbReference>
<dbReference type="HOGENOM" id="CLU_000445_131_1_6"/>
<dbReference type="PANTHER" id="PTHR33121">
    <property type="entry name" value="CYCLIC DI-GMP PHOSPHODIESTERASE PDEF"/>
    <property type="match status" value="1"/>
</dbReference>
<dbReference type="RefSeq" id="WP_012765402.1">
    <property type="nucleotide sequence ID" value="NC_012880.1"/>
</dbReference>
<keyword evidence="8 10" id="KW-0472">Membrane</keyword>
<dbReference type="Pfam" id="PF12792">
    <property type="entry name" value="CSS-motif"/>
    <property type="match status" value="1"/>
</dbReference>
<dbReference type="PANTHER" id="PTHR33121:SF81">
    <property type="entry name" value="CYCLIC DI-GMP PHOSPHODIESTERASE PDEB-RELATED"/>
    <property type="match status" value="1"/>
</dbReference>
<protein>
    <recommendedName>
        <fullName evidence="2">cyclic-guanylate-specific phosphodiesterase</fullName>
        <ecNumber evidence="2">3.1.4.52</ecNumber>
    </recommendedName>
</protein>
<dbReference type="InterPro" id="IPR001633">
    <property type="entry name" value="EAL_dom"/>
</dbReference>
<evidence type="ECO:0000256" key="5">
    <source>
        <dbReference type="ARBA" id="ARBA00022692"/>
    </source>
</evidence>
<evidence type="ECO:0000256" key="6">
    <source>
        <dbReference type="ARBA" id="ARBA00022801"/>
    </source>
</evidence>
<dbReference type="GO" id="GO:0005886">
    <property type="term" value="C:plasma membrane"/>
    <property type="evidence" value="ECO:0007669"/>
    <property type="project" value="UniProtKB-SubCell"/>
</dbReference>
<accession>C6C4X5</accession>
<keyword evidence="7 10" id="KW-1133">Transmembrane helix</keyword>
<organism evidence="12 13">
    <name type="scientific">Musicola paradisiaca (strain Ech703)</name>
    <name type="common">Dickeya paradisiaca</name>
    <name type="synonym">Dickeya dadantii</name>
    <dbReference type="NCBI Taxonomy" id="579405"/>
    <lineage>
        <taxon>Bacteria</taxon>
        <taxon>Pseudomonadati</taxon>
        <taxon>Pseudomonadota</taxon>
        <taxon>Gammaproteobacteria</taxon>
        <taxon>Enterobacterales</taxon>
        <taxon>Pectobacteriaceae</taxon>
        <taxon>Musicola</taxon>
    </lineage>
</organism>
<dbReference type="AlphaFoldDB" id="C6C4X5"/>